<keyword evidence="3" id="KW-1185">Reference proteome</keyword>
<organism evidence="2 3">
    <name type="scientific">Folsomia candida</name>
    <name type="common">Springtail</name>
    <dbReference type="NCBI Taxonomy" id="158441"/>
    <lineage>
        <taxon>Eukaryota</taxon>
        <taxon>Metazoa</taxon>
        <taxon>Ecdysozoa</taxon>
        <taxon>Arthropoda</taxon>
        <taxon>Hexapoda</taxon>
        <taxon>Collembola</taxon>
        <taxon>Entomobryomorpha</taxon>
        <taxon>Isotomoidea</taxon>
        <taxon>Isotomidae</taxon>
        <taxon>Proisotominae</taxon>
        <taxon>Folsomia</taxon>
    </lineage>
</organism>
<feature type="compositionally biased region" description="Low complexity" evidence="1">
    <location>
        <begin position="7"/>
        <end position="18"/>
    </location>
</feature>
<reference evidence="2 3" key="1">
    <citation type="submission" date="2015-12" db="EMBL/GenBank/DDBJ databases">
        <title>The genome of Folsomia candida.</title>
        <authorList>
            <person name="Faddeeva A."/>
            <person name="Derks M.F."/>
            <person name="Anvar Y."/>
            <person name="Smit S."/>
            <person name="Van Straalen N."/>
            <person name="Roelofs D."/>
        </authorList>
    </citation>
    <scope>NUCLEOTIDE SEQUENCE [LARGE SCALE GENOMIC DNA]</scope>
    <source>
        <strain evidence="2 3">VU population</strain>
        <tissue evidence="2">Whole body</tissue>
    </source>
</reference>
<evidence type="ECO:0000313" key="3">
    <source>
        <dbReference type="Proteomes" id="UP000198287"/>
    </source>
</evidence>
<protein>
    <submittedName>
        <fullName evidence="2">Uncharacterized protein</fullName>
    </submittedName>
</protein>
<dbReference type="Proteomes" id="UP000198287">
    <property type="component" value="Unassembled WGS sequence"/>
</dbReference>
<comment type="caution">
    <text evidence="2">The sequence shown here is derived from an EMBL/GenBank/DDBJ whole genome shotgun (WGS) entry which is preliminary data.</text>
</comment>
<evidence type="ECO:0000256" key="1">
    <source>
        <dbReference type="SAM" id="MobiDB-lite"/>
    </source>
</evidence>
<dbReference type="EMBL" id="LNIX01000001">
    <property type="protein sequence ID" value="OXA61792.1"/>
    <property type="molecule type" value="Genomic_DNA"/>
</dbReference>
<sequence>MSLNSDKPSTSSAITTPPSKKKKLNINQTVLVSGESSTIEQLYVKREDGTFEALERCSPIQEEVASTRFQWETNAEVGEDEKWTPPTPRSQVALVFDALKTYLKWAGADKNMKSSPEMKNSSVTLQDILKSTKAPHKFMAFTNYEQQHVRTNDDGQSLPSPWVLVTPRPWVTMGQKQSTEFQDSVRVAISILFSLVNSQQSDPEKHYNLIADQVFVRNTNWRLVKILLEHFGVGIEFTGDSELGVGTESPLMKGIVLDRSAGKSWIYMKMGTIGRIHIGIRTQKKNSSAKTIAGYHNTDLDGPAIFQCQDDRLDKKNETEMMEAVGQVAVCFCEMLGGEIDGAPIRCDFQKIENKSGWKERHIEMLIKLVGFFSSRLIKIDIPDNIDFNVFDWLPVRDYLRPPFFK</sequence>
<feature type="region of interest" description="Disordered" evidence="1">
    <location>
        <begin position="1"/>
        <end position="21"/>
    </location>
</feature>
<dbReference type="AlphaFoldDB" id="A0A226EW25"/>
<gene>
    <name evidence="2" type="ORF">Fcan01_03775</name>
</gene>
<proteinExistence type="predicted"/>
<evidence type="ECO:0000313" key="2">
    <source>
        <dbReference type="EMBL" id="OXA61792.1"/>
    </source>
</evidence>
<name>A0A226EW25_FOLCA</name>
<accession>A0A226EW25</accession>